<dbReference type="GeneID" id="84222545"/>
<keyword evidence="3" id="KW-1185">Reference proteome</keyword>
<name>A0A0Q0VWH3_9ARCH</name>
<proteinExistence type="predicted"/>
<comment type="caution">
    <text evidence="2">The sequence shown here is derived from an EMBL/GenBank/DDBJ whole genome shotgun (WGS) entry which is preliminary data.</text>
</comment>
<reference evidence="2 3" key="2">
    <citation type="submission" date="2015-09" db="EMBL/GenBank/DDBJ databases">
        <title>Heavy metals and arsenic resistance mechanisms in polyextremophilic archaea of the family Ferroplasmaceae.</title>
        <authorList>
            <person name="Bulaev A.G."/>
            <person name="Kanygina A.V."/>
        </authorList>
    </citation>
    <scope>NUCLEOTIDE SEQUENCE [LARGE SCALE GENOMIC DNA]</scope>
    <source>
        <strain evidence="2 3">VT</strain>
    </source>
</reference>
<reference evidence="1 4" key="1">
    <citation type="submission" date="2015-09" db="EMBL/GenBank/DDBJ databases">
        <title>Draft genome sequence of Acidiplasma aeolicum DSM 18409.</title>
        <authorList>
            <person name="Hemp J."/>
        </authorList>
    </citation>
    <scope>NUCLEOTIDE SEQUENCE [LARGE SCALE GENOMIC DNA]</scope>
    <source>
        <strain evidence="1 4">V</strain>
    </source>
</reference>
<sequence>MARNFSKKEINFSFLKKYGNFSLLSYLIENKRVQENFENITEVILNSEISAINTKFGTPAKYDAIIALKQGYISAKNGLLSAAFENSRFFLERLSLLKIISCMDMEYNPYEQAIINRDWHVLIDNKFTIYSITQFTGRLNHYFGKNFMARSSSIYSTGIPLCGIHSKHFKNYSYPINEIEKDYAITINEKCAKCEKKATRFVISLPKAGAIIGLLGYYTGADTRDLGKIYADYSRVLHPYGFYSYSEENVFNLWSLDIIRLVHLINKIVF</sequence>
<evidence type="ECO:0000313" key="4">
    <source>
        <dbReference type="Proteomes" id="UP000050515"/>
    </source>
</evidence>
<dbReference type="EMBL" id="LJCQ01000118">
    <property type="protein sequence ID" value="KPV47202.1"/>
    <property type="molecule type" value="Genomic_DNA"/>
</dbReference>
<dbReference type="RefSeq" id="WP_048101462.1">
    <property type="nucleotide sequence ID" value="NZ_JBBYJF010000016.1"/>
</dbReference>
<dbReference type="OrthoDB" id="42691at2157"/>
<organism evidence="2 3">
    <name type="scientific">Acidiplasma aeolicum</name>
    <dbReference type="NCBI Taxonomy" id="507754"/>
    <lineage>
        <taxon>Archaea</taxon>
        <taxon>Methanobacteriati</taxon>
        <taxon>Thermoplasmatota</taxon>
        <taxon>Thermoplasmata</taxon>
        <taxon>Thermoplasmatales</taxon>
        <taxon>Ferroplasmaceae</taxon>
        <taxon>Acidiplasma</taxon>
    </lineage>
</organism>
<protein>
    <submittedName>
        <fullName evidence="2">Uncharacterized protein</fullName>
    </submittedName>
</protein>
<dbReference type="PATRIC" id="fig|507754.4.peg.1686"/>
<evidence type="ECO:0000313" key="3">
    <source>
        <dbReference type="Proteomes" id="UP000050320"/>
    </source>
</evidence>
<dbReference type="AlphaFoldDB" id="A0A0Q0VWH3"/>
<evidence type="ECO:0000313" key="1">
    <source>
        <dbReference type="EMBL" id="KPV47202.1"/>
    </source>
</evidence>
<evidence type="ECO:0000313" key="2">
    <source>
        <dbReference type="EMBL" id="KQB35992.1"/>
    </source>
</evidence>
<dbReference type="Proteomes" id="UP000050320">
    <property type="component" value="Unassembled WGS sequence"/>
</dbReference>
<dbReference type="Proteomes" id="UP000050515">
    <property type="component" value="Unassembled WGS sequence"/>
</dbReference>
<gene>
    <name evidence="2" type="ORF">AOG54_02440</name>
    <name evidence="1" type="ORF">SE19_02105</name>
</gene>
<accession>A0A0Q0VWH3</accession>
<dbReference type="EMBL" id="LKBG01000056">
    <property type="protein sequence ID" value="KQB35992.1"/>
    <property type="molecule type" value="Genomic_DNA"/>
</dbReference>